<evidence type="ECO:0000313" key="7">
    <source>
        <dbReference type="Proteomes" id="UP000887540"/>
    </source>
</evidence>
<dbReference type="GO" id="GO:0003677">
    <property type="term" value="F:DNA binding"/>
    <property type="evidence" value="ECO:0007669"/>
    <property type="project" value="InterPro"/>
</dbReference>
<feature type="compositionally biased region" description="Low complexity" evidence="6">
    <location>
        <begin position="7"/>
        <end position="18"/>
    </location>
</feature>
<evidence type="ECO:0000313" key="8">
    <source>
        <dbReference type="WBParaSite" id="ACRNAN_Path_1222.g4749.t1"/>
    </source>
</evidence>
<sequence>MEENDSRPSSSIASTSNSIFKTPKLPKLNNSDKAKEIQKPKDVIAIFTHNVIAIFTHSEIANPGKAKFVRHKNRSGGVVYSVKNSGTSNVRHVGMPLEQDDGYEYVVAKVSKVTRNPRELRPATLIKFEAVSNANEVIKGTVNTRAAPDYNADYSFSSENYAQKRRDLISQFGSAKKNKFQEAAIRRRITEDTLSAMTSTAFASPAELMESKSIIKTEDVKPGAAQQGSLILPKPNMLAQIPIDVYSLSLFRSNEDVERYGKTALAYFKQHDEEDKLLKADIPVFLVHRIGNVLNGAKPEERAFLALKLITMAKFIILLNANVRKKTINFDDLDAFKLPESFNLMIRTEFFSDRLQGKRFGVSTIDREKILAHFLCLALVYDPTSLELPITPICLELHTTEKKISGILEALGCMINQGSLADQERLKTLRIARLIGPPKEKIRNNRKRKSL</sequence>
<keyword evidence="4" id="KW-0804">Transcription</keyword>
<dbReference type="Proteomes" id="UP000887540">
    <property type="component" value="Unplaced"/>
</dbReference>
<comment type="subcellular location">
    <subcellularLocation>
        <location evidence="1">Nucleus</location>
        <location evidence="1">Nucleolus</location>
    </subcellularLocation>
</comment>
<evidence type="ECO:0000256" key="2">
    <source>
        <dbReference type="ARBA" id="ARBA00009430"/>
    </source>
</evidence>
<keyword evidence="3" id="KW-0240">DNA-directed RNA polymerase</keyword>
<dbReference type="InterPro" id="IPR009668">
    <property type="entry name" value="RNA_pol-assoc_fac_A49-like"/>
</dbReference>
<keyword evidence="7" id="KW-1185">Reference proteome</keyword>
<proteinExistence type="inferred from homology"/>
<comment type="similarity">
    <text evidence="2">Belongs to the eukaryotic RPA49/POLR1E RNA polymerase subunit family.</text>
</comment>
<evidence type="ECO:0000256" key="4">
    <source>
        <dbReference type="ARBA" id="ARBA00023163"/>
    </source>
</evidence>
<keyword evidence="5" id="KW-0539">Nucleus</keyword>
<protein>
    <submittedName>
        <fullName evidence="8">RNA polymerase I associated factor, A49-like protein</fullName>
    </submittedName>
</protein>
<reference evidence="8" key="1">
    <citation type="submission" date="2022-11" db="UniProtKB">
        <authorList>
            <consortium name="WormBaseParasite"/>
        </authorList>
    </citation>
    <scope>IDENTIFICATION</scope>
</reference>
<dbReference type="Pfam" id="PF06870">
    <property type="entry name" value="RNA_pol_I_A49"/>
    <property type="match status" value="1"/>
</dbReference>
<evidence type="ECO:0000256" key="5">
    <source>
        <dbReference type="ARBA" id="ARBA00023242"/>
    </source>
</evidence>
<evidence type="ECO:0000256" key="1">
    <source>
        <dbReference type="ARBA" id="ARBA00004604"/>
    </source>
</evidence>
<dbReference type="GO" id="GO:0000428">
    <property type="term" value="C:DNA-directed RNA polymerase complex"/>
    <property type="evidence" value="ECO:0007669"/>
    <property type="project" value="UniProtKB-KW"/>
</dbReference>
<name>A0A914BXD9_9BILA</name>
<dbReference type="GO" id="GO:0005730">
    <property type="term" value="C:nucleolus"/>
    <property type="evidence" value="ECO:0007669"/>
    <property type="project" value="UniProtKB-SubCell"/>
</dbReference>
<evidence type="ECO:0000256" key="6">
    <source>
        <dbReference type="SAM" id="MobiDB-lite"/>
    </source>
</evidence>
<feature type="region of interest" description="Disordered" evidence="6">
    <location>
        <begin position="1"/>
        <end position="32"/>
    </location>
</feature>
<evidence type="ECO:0000256" key="3">
    <source>
        <dbReference type="ARBA" id="ARBA00022478"/>
    </source>
</evidence>
<dbReference type="AlphaFoldDB" id="A0A914BXD9"/>
<accession>A0A914BXD9</accession>
<dbReference type="WBParaSite" id="ACRNAN_Path_1222.g4749.t1">
    <property type="protein sequence ID" value="ACRNAN_Path_1222.g4749.t1"/>
    <property type="gene ID" value="ACRNAN_Path_1222.g4749"/>
</dbReference>
<organism evidence="7 8">
    <name type="scientific">Acrobeloides nanus</name>
    <dbReference type="NCBI Taxonomy" id="290746"/>
    <lineage>
        <taxon>Eukaryota</taxon>
        <taxon>Metazoa</taxon>
        <taxon>Ecdysozoa</taxon>
        <taxon>Nematoda</taxon>
        <taxon>Chromadorea</taxon>
        <taxon>Rhabditida</taxon>
        <taxon>Tylenchina</taxon>
        <taxon>Cephalobomorpha</taxon>
        <taxon>Cephaloboidea</taxon>
        <taxon>Cephalobidae</taxon>
        <taxon>Acrobeloides</taxon>
    </lineage>
</organism>
<dbReference type="GO" id="GO:0006351">
    <property type="term" value="P:DNA-templated transcription"/>
    <property type="evidence" value="ECO:0007669"/>
    <property type="project" value="InterPro"/>
</dbReference>
<dbReference type="PANTHER" id="PTHR14440">
    <property type="entry name" value="DNA-DIRECTED RNA POLYMERASE I SUBUNIT RPA49"/>
    <property type="match status" value="1"/>
</dbReference>